<reference evidence="2" key="1">
    <citation type="submission" date="2022-11" db="UniProtKB">
        <authorList>
            <consortium name="WormBaseParasite"/>
        </authorList>
    </citation>
    <scope>IDENTIFICATION</scope>
</reference>
<evidence type="ECO:0000313" key="1">
    <source>
        <dbReference type="Proteomes" id="UP000887579"/>
    </source>
</evidence>
<name>A0AC34FDC8_9BILA</name>
<evidence type="ECO:0000313" key="2">
    <source>
        <dbReference type="WBParaSite" id="ES5_v2.g15254.t1"/>
    </source>
</evidence>
<organism evidence="1 2">
    <name type="scientific">Panagrolaimus sp. ES5</name>
    <dbReference type="NCBI Taxonomy" id="591445"/>
    <lineage>
        <taxon>Eukaryota</taxon>
        <taxon>Metazoa</taxon>
        <taxon>Ecdysozoa</taxon>
        <taxon>Nematoda</taxon>
        <taxon>Chromadorea</taxon>
        <taxon>Rhabditida</taxon>
        <taxon>Tylenchina</taxon>
        <taxon>Panagrolaimomorpha</taxon>
        <taxon>Panagrolaimoidea</taxon>
        <taxon>Panagrolaimidae</taxon>
        <taxon>Panagrolaimus</taxon>
    </lineage>
</organism>
<proteinExistence type="predicted"/>
<dbReference type="Proteomes" id="UP000887579">
    <property type="component" value="Unplaced"/>
</dbReference>
<sequence>MVIKYSVLIFSVVLWCIISAELTPDFHDFISKNYGNGVAVSLERLDMGSGTMGSFGGKKTQNEKIRNKPIIFIHGVTLRAGIFVPHVEYFISKGYTRAELYSTTYGDGGRTPMFNKDMECADVKQVRNFIKAVYEYTNSQVVVMGYSMGVAITRKAILGVGKPLTNLVETYIAVAGVAYGLEKCTPNFYACNVNNGMYCGSDYMVVR</sequence>
<protein>
    <submittedName>
        <fullName evidence="2">Triacylglycerol lipase</fullName>
    </submittedName>
</protein>
<dbReference type="WBParaSite" id="ES5_v2.g15254.t1">
    <property type="protein sequence ID" value="ES5_v2.g15254.t1"/>
    <property type="gene ID" value="ES5_v2.g15254"/>
</dbReference>
<accession>A0AC34FDC8</accession>